<evidence type="ECO:0000256" key="10">
    <source>
        <dbReference type="SAM" id="SignalP"/>
    </source>
</evidence>
<protein>
    <recommendedName>
        <fullName evidence="11">TAP-C domain-containing protein</fullName>
    </recommendedName>
</protein>
<feature type="repeat" description="PPR" evidence="8">
    <location>
        <begin position="645"/>
        <end position="679"/>
    </location>
</feature>
<feature type="transmembrane region" description="Helical" evidence="9">
    <location>
        <begin position="264"/>
        <end position="284"/>
    </location>
</feature>
<evidence type="ECO:0000313" key="12">
    <source>
        <dbReference type="EMBL" id="KAF4361972.1"/>
    </source>
</evidence>
<dbReference type="FunFam" id="1.25.40.10:FF:000305">
    <property type="entry name" value="Pentatricopeptide repeat-containing protein mitochondrial"/>
    <property type="match status" value="1"/>
</dbReference>
<dbReference type="InterPro" id="IPR011990">
    <property type="entry name" value="TPR-like_helical_dom_sf"/>
</dbReference>
<feature type="repeat" description="PPR" evidence="8">
    <location>
        <begin position="427"/>
        <end position="461"/>
    </location>
</feature>
<dbReference type="GO" id="GO:0051028">
    <property type="term" value="P:mRNA transport"/>
    <property type="evidence" value="ECO:0007669"/>
    <property type="project" value="InterPro"/>
</dbReference>
<feature type="repeat" description="PPR" evidence="8">
    <location>
        <begin position="295"/>
        <end position="329"/>
    </location>
</feature>
<keyword evidence="7 9" id="KW-0472">Membrane</keyword>
<dbReference type="InterPro" id="IPR005637">
    <property type="entry name" value="TAP_C_dom"/>
</dbReference>
<dbReference type="GO" id="GO:0005634">
    <property type="term" value="C:nucleus"/>
    <property type="evidence" value="ECO:0007669"/>
    <property type="project" value="InterPro"/>
</dbReference>
<feature type="transmembrane region" description="Helical" evidence="9">
    <location>
        <begin position="110"/>
        <end position="133"/>
    </location>
</feature>
<evidence type="ECO:0000256" key="7">
    <source>
        <dbReference type="ARBA" id="ARBA00023136"/>
    </source>
</evidence>
<dbReference type="Pfam" id="PF13041">
    <property type="entry name" value="PPR_2"/>
    <property type="match status" value="2"/>
</dbReference>
<dbReference type="InterPro" id="IPR046960">
    <property type="entry name" value="PPR_At4g14850-like_plant"/>
</dbReference>
<evidence type="ECO:0000256" key="3">
    <source>
        <dbReference type="ARBA" id="ARBA00009190"/>
    </source>
</evidence>
<keyword evidence="6 9" id="KW-1133">Transmembrane helix</keyword>
<dbReference type="NCBIfam" id="TIGR00756">
    <property type="entry name" value="PPR"/>
    <property type="match status" value="4"/>
</dbReference>
<dbReference type="GO" id="GO:0016020">
    <property type="term" value="C:membrane"/>
    <property type="evidence" value="ECO:0007669"/>
    <property type="project" value="UniProtKB-SubCell"/>
</dbReference>
<name>A0A7J6EU66_CANSA</name>
<dbReference type="PROSITE" id="PS51281">
    <property type="entry name" value="TAP_C"/>
    <property type="match status" value="1"/>
</dbReference>
<feature type="transmembrane region" description="Helical" evidence="9">
    <location>
        <begin position="232"/>
        <end position="252"/>
    </location>
</feature>
<organism evidence="12 13">
    <name type="scientific">Cannabis sativa</name>
    <name type="common">Hemp</name>
    <name type="synonym">Marijuana</name>
    <dbReference type="NCBI Taxonomy" id="3483"/>
    <lineage>
        <taxon>Eukaryota</taxon>
        <taxon>Viridiplantae</taxon>
        <taxon>Streptophyta</taxon>
        <taxon>Embryophyta</taxon>
        <taxon>Tracheophyta</taxon>
        <taxon>Spermatophyta</taxon>
        <taxon>Magnoliopsida</taxon>
        <taxon>eudicotyledons</taxon>
        <taxon>Gunneridae</taxon>
        <taxon>Pentapetalae</taxon>
        <taxon>rosids</taxon>
        <taxon>fabids</taxon>
        <taxon>Rosales</taxon>
        <taxon>Cannabaceae</taxon>
        <taxon>Cannabis</taxon>
    </lineage>
</organism>
<dbReference type="AlphaFoldDB" id="A0A7J6EU66"/>
<evidence type="ECO:0000256" key="9">
    <source>
        <dbReference type="SAM" id="Phobius"/>
    </source>
</evidence>
<reference evidence="12 13" key="1">
    <citation type="journal article" date="2020" name="bioRxiv">
        <title>Sequence and annotation of 42 cannabis genomes reveals extensive copy number variation in cannabinoid synthesis and pathogen resistance genes.</title>
        <authorList>
            <person name="Mckernan K.J."/>
            <person name="Helbert Y."/>
            <person name="Kane L.T."/>
            <person name="Ebling H."/>
            <person name="Zhang L."/>
            <person name="Liu B."/>
            <person name="Eaton Z."/>
            <person name="Mclaughlin S."/>
            <person name="Kingan S."/>
            <person name="Baybayan P."/>
            <person name="Concepcion G."/>
            <person name="Jordan M."/>
            <person name="Riva A."/>
            <person name="Barbazuk W."/>
            <person name="Harkins T."/>
        </authorList>
    </citation>
    <scope>NUCLEOTIDE SEQUENCE [LARGE SCALE GENOMIC DNA]</scope>
    <source>
        <strain evidence="13">cv. Jamaican Lion 4</strain>
        <tissue evidence="12">Leaf</tissue>
    </source>
</reference>
<feature type="chain" id="PRO_5029570070" description="TAP-C domain-containing protein" evidence="10">
    <location>
        <begin position="21"/>
        <end position="952"/>
    </location>
</feature>
<dbReference type="GO" id="GO:0009451">
    <property type="term" value="P:RNA modification"/>
    <property type="evidence" value="ECO:0007669"/>
    <property type="project" value="InterPro"/>
</dbReference>
<dbReference type="GO" id="GO:0008270">
    <property type="term" value="F:zinc ion binding"/>
    <property type="evidence" value="ECO:0007669"/>
    <property type="project" value="InterPro"/>
</dbReference>
<keyword evidence="5" id="KW-0677">Repeat</keyword>
<feature type="domain" description="TAP-C" evidence="11">
    <location>
        <begin position="770"/>
        <end position="825"/>
    </location>
</feature>
<dbReference type="Pfam" id="PF01169">
    <property type="entry name" value="GDT1"/>
    <property type="match status" value="2"/>
</dbReference>
<proteinExistence type="inferred from homology"/>
<dbReference type="InterPro" id="IPR001727">
    <property type="entry name" value="GDT1-like"/>
</dbReference>
<gene>
    <name evidence="12" type="ORF">G4B88_029484</name>
</gene>
<evidence type="ECO:0000256" key="4">
    <source>
        <dbReference type="ARBA" id="ARBA00022692"/>
    </source>
</evidence>
<dbReference type="PROSITE" id="PS51375">
    <property type="entry name" value="PPR"/>
    <property type="match status" value="3"/>
</dbReference>
<evidence type="ECO:0000256" key="5">
    <source>
        <dbReference type="ARBA" id="ARBA00022737"/>
    </source>
</evidence>
<dbReference type="Pfam" id="PF14432">
    <property type="entry name" value="DYW_deaminase"/>
    <property type="match status" value="1"/>
</dbReference>
<dbReference type="Pfam" id="PF20431">
    <property type="entry name" value="E_motif"/>
    <property type="match status" value="1"/>
</dbReference>
<evidence type="ECO:0000259" key="11">
    <source>
        <dbReference type="PROSITE" id="PS51281"/>
    </source>
</evidence>
<evidence type="ECO:0000256" key="8">
    <source>
        <dbReference type="PROSITE-ProRule" id="PRU00708"/>
    </source>
</evidence>
<comment type="subcellular location">
    <subcellularLocation>
        <location evidence="1">Membrane</location>
        <topology evidence="1">Multi-pass membrane protein</topology>
    </subcellularLocation>
</comment>
<dbReference type="InterPro" id="IPR002885">
    <property type="entry name" value="PPR_rpt"/>
</dbReference>
<dbReference type="Proteomes" id="UP000583929">
    <property type="component" value="Unassembled WGS sequence"/>
</dbReference>
<evidence type="ECO:0000313" key="13">
    <source>
        <dbReference type="Proteomes" id="UP000583929"/>
    </source>
</evidence>
<keyword evidence="13" id="KW-1185">Reference proteome</keyword>
<dbReference type="PANTHER" id="PTHR47926">
    <property type="entry name" value="PENTATRICOPEPTIDE REPEAT-CONTAINING PROTEIN"/>
    <property type="match status" value="1"/>
</dbReference>
<evidence type="ECO:0000256" key="2">
    <source>
        <dbReference type="ARBA" id="ARBA00006643"/>
    </source>
</evidence>
<dbReference type="GO" id="GO:0003723">
    <property type="term" value="F:RNA binding"/>
    <property type="evidence" value="ECO:0007669"/>
    <property type="project" value="InterPro"/>
</dbReference>
<evidence type="ECO:0000256" key="6">
    <source>
        <dbReference type="ARBA" id="ARBA00022989"/>
    </source>
</evidence>
<dbReference type="PANTHER" id="PTHR47926:SF347">
    <property type="entry name" value="PENTATRICOPEPTIDE REPEAT-CONTAINING PROTEIN"/>
    <property type="match status" value="1"/>
</dbReference>
<accession>A0A7J6EU66</accession>
<comment type="similarity">
    <text evidence="2">Belongs to the PPR family. PCMP-H subfamily.</text>
</comment>
<feature type="signal peptide" evidence="10">
    <location>
        <begin position="1"/>
        <end position="20"/>
    </location>
</feature>
<feature type="transmembrane region" description="Helical" evidence="9">
    <location>
        <begin position="193"/>
        <end position="212"/>
    </location>
</feature>
<comment type="similarity">
    <text evidence="3">Belongs to the GDT1 family.</text>
</comment>
<dbReference type="InterPro" id="IPR046848">
    <property type="entry name" value="E_motif"/>
</dbReference>
<dbReference type="Pfam" id="PF01535">
    <property type="entry name" value="PPR"/>
    <property type="match status" value="5"/>
</dbReference>
<sequence length="952" mass="105817">MNSLSLFFLLLLLIFTTASAQESGVETERENYTGSKDLGRRSKIDLGSLAKDSAGDKNDVDSLDLGVNLDSGLGILDAFFASFSMILVSEIGDETFIIAALMAMRHPKSIVLSGALSALIVMTVLSTGLGRIVPNLISRKHTNSAATVLYAFFGLRLLYIAWRSDSKSSQKKEMEEVEEKLESGQGKSSYRRFLSRFCTPIFLESFILTFLAEWGDRSQIATIALATHKNAIGVAIGATLGHTICTSVAVVGGSMLASKISQGTVATVGGLLFLGFSLSSYFYPPLLFDEIPDKDIHSWTILISGLARIGSSSTVSKLFRKMQTEGVPPNQFTLSSVLKLCSSKSEPQIAKGIHGWIVRNGIDLDVALENSILDVYVKCGAFQYAERLFERRKERDTIAWNIMIGGHMRIGDVEKSLDLFYRFPFKDVASWNTIIDGLMRKGYEGTALELLYEMANKGPTFNEITFSTALVLASKLSLLELGRQIHNLVITVGIHNKGFIKTSLIDFYCRCGKMEKALMIFRKIHPLHSNSLNPIITGDESMTEVVAWSTLISGFVHNNEYENALQTFVSMVGDDIGVDKFTVTTIASVCANVGSLTLGQHIHAYIHKIGHQLDFHLGSSLVDLYSKCGSLEDARVIFEQTSSPNVVLWTSMVSACALHGQGHEAIRVFELMIEEGIKPNEISFTVVLTACSHSGLLEEGCNYFRLMKEVYRIKPGIEHFTCMVDLYGRAGRLDEAKKFIDRNHVSNQSLVLKSFLSSCRLHKNIDMGNWVSEKLLHLKSLDAGSHVLFSNMCAANQRWEEAAKVRSLMRHRGINKLPGQSWIQLKNKVHVFVMGDRSHPCEAEIYSYLDALIGRLKEIGYSSALDQVMQDVEEEQGEQFLGYHSEKLAIAYGIISMPSGTPIRIMKNLRVCTDCHTFIKCTSQLLNREIIVRDIRRFHHFKNGSCSCGDYW</sequence>
<evidence type="ECO:0000256" key="1">
    <source>
        <dbReference type="ARBA" id="ARBA00004141"/>
    </source>
</evidence>
<dbReference type="EMBL" id="JAATIQ010000320">
    <property type="protein sequence ID" value="KAF4361972.1"/>
    <property type="molecule type" value="Genomic_DNA"/>
</dbReference>
<dbReference type="GO" id="GO:0046873">
    <property type="term" value="F:metal ion transmembrane transporter activity"/>
    <property type="evidence" value="ECO:0007669"/>
    <property type="project" value="InterPro"/>
</dbReference>
<keyword evidence="4 9" id="KW-0812">Transmembrane</keyword>
<keyword evidence="10" id="KW-0732">Signal</keyword>
<feature type="transmembrane region" description="Helical" evidence="9">
    <location>
        <begin position="145"/>
        <end position="162"/>
    </location>
</feature>
<comment type="caution">
    <text evidence="12">The sequence shown here is derived from an EMBL/GenBank/DDBJ whole genome shotgun (WGS) entry which is preliminary data.</text>
</comment>
<dbReference type="InterPro" id="IPR032867">
    <property type="entry name" value="DYW_dom"/>
</dbReference>
<dbReference type="Gene3D" id="1.25.40.10">
    <property type="entry name" value="Tetratricopeptide repeat domain"/>
    <property type="match status" value="3"/>
</dbReference>